<dbReference type="GO" id="GO:0018576">
    <property type="term" value="F:catechol 1,2-dioxygenase activity"/>
    <property type="evidence" value="ECO:0007669"/>
    <property type="project" value="UniProtKB-EC"/>
</dbReference>
<dbReference type="PhylomeDB" id="A7IED9"/>
<comment type="pathway">
    <text evidence="3">Aromatic compound metabolism; beta-ketoadipate pathway; 5-oxo-4,5-dihydro-2-furylacetate from catechol: step 1/3.</text>
</comment>
<evidence type="ECO:0000256" key="7">
    <source>
        <dbReference type="ARBA" id="ARBA00022797"/>
    </source>
</evidence>
<dbReference type="NCBIfam" id="TIGR02439">
    <property type="entry name" value="catechol_proteo"/>
    <property type="match status" value="1"/>
</dbReference>
<dbReference type="STRING" id="78245.Xaut_1133"/>
<evidence type="ECO:0000313" key="13">
    <source>
        <dbReference type="Proteomes" id="UP000002417"/>
    </source>
</evidence>
<evidence type="ECO:0000259" key="11">
    <source>
        <dbReference type="PROSITE" id="PS00083"/>
    </source>
</evidence>
<dbReference type="HOGENOM" id="CLU_046727_0_0_5"/>
<name>A7IED9_XANP2</name>
<evidence type="ECO:0000256" key="3">
    <source>
        <dbReference type="ARBA" id="ARBA00004957"/>
    </source>
</evidence>
<dbReference type="GO" id="GO:0008199">
    <property type="term" value="F:ferric iron binding"/>
    <property type="evidence" value="ECO:0007669"/>
    <property type="project" value="InterPro"/>
</dbReference>
<dbReference type="Proteomes" id="UP000002417">
    <property type="component" value="Chromosome"/>
</dbReference>
<dbReference type="GO" id="GO:0042952">
    <property type="term" value="P:beta-ketoadipate pathway"/>
    <property type="evidence" value="ECO:0007669"/>
    <property type="project" value="UniProtKB-UniPathway"/>
</dbReference>
<dbReference type="InterPro" id="IPR015889">
    <property type="entry name" value="Intradiol_dOase_core"/>
</dbReference>
<evidence type="ECO:0000256" key="2">
    <source>
        <dbReference type="ARBA" id="ARBA00001965"/>
    </source>
</evidence>
<dbReference type="eggNOG" id="COG3485">
    <property type="taxonomic scope" value="Bacteria"/>
</dbReference>
<evidence type="ECO:0000313" key="12">
    <source>
        <dbReference type="EMBL" id="ABS66382.1"/>
    </source>
</evidence>
<comment type="cofactor">
    <cofactor evidence="2">
        <name>Fe(3+)</name>
        <dbReference type="ChEBI" id="CHEBI:29034"/>
    </cofactor>
</comment>
<proteinExistence type="inferred from homology"/>
<evidence type="ECO:0000256" key="8">
    <source>
        <dbReference type="ARBA" id="ARBA00022964"/>
    </source>
</evidence>
<dbReference type="OrthoDB" id="9800887at2"/>
<keyword evidence="13" id="KW-1185">Reference proteome</keyword>
<evidence type="ECO:0000256" key="5">
    <source>
        <dbReference type="ARBA" id="ARBA00013118"/>
    </source>
</evidence>
<evidence type="ECO:0000256" key="6">
    <source>
        <dbReference type="ARBA" id="ARBA00022723"/>
    </source>
</evidence>
<dbReference type="InterPro" id="IPR007535">
    <property type="entry name" value="Catechol_dOase_N"/>
</dbReference>
<evidence type="ECO:0000256" key="1">
    <source>
        <dbReference type="ARBA" id="ARBA00001312"/>
    </source>
</evidence>
<dbReference type="InterPro" id="IPR050770">
    <property type="entry name" value="Intradiol_RC_Dioxygenase"/>
</dbReference>
<dbReference type="PANTHER" id="PTHR33711">
    <property type="entry name" value="DIOXYGENASE, PUTATIVE (AFU_ORTHOLOGUE AFUA_2G02910)-RELATED"/>
    <property type="match status" value="1"/>
</dbReference>
<dbReference type="Gene3D" id="2.60.130.10">
    <property type="entry name" value="Aromatic compound dioxygenase"/>
    <property type="match status" value="1"/>
</dbReference>
<keyword evidence="6" id="KW-0479">Metal-binding</keyword>
<keyword evidence="8 12" id="KW-0223">Dioxygenase</keyword>
<dbReference type="AlphaFoldDB" id="A7IED9"/>
<keyword evidence="7" id="KW-0058">Aromatic hydrocarbons catabolism</keyword>
<dbReference type="PANTHER" id="PTHR33711:SF7">
    <property type="entry name" value="INTRADIOL RING-CLEAVAGE DIOXYGENASES DOMAIN-CONTAINING PROTEIN-RELATED"/>
    <property type="match status" value="1"/>
</dbReference>
<keyword evidence="9" id="KW-0560">Oxidoreductase</keyword>
<accession>A7IED9</accession>
<comment type="catalytic activity">
    <reaction evidence="1">
        <text>catechol + O2 = cis,cis-muconate + 2 H(+)</text>
        <dbReference type="Rhea" id="RHEA:23852"/>
        <dbReference type="ChEBI" id="CHEBI:15378"/>
        <dbReference type="ChEBI" id="CHEBI:15379"/>
        <dbReference type="ChEBI" id="CHEBI:18135"/>
        <dbReference type="ChEBI" id="CHEBI:32379"/>
        <dbReference type="EC" id="1.13.11.1"/>
    </reaction>
</comment>
<dbReference type="PROSITE" id="PS00083">
    <property type="entry name" value="INTRADIOL_DIOXYGENAS"/>
    <property type="match status" value="1"/>
</dbReference>
<comment type="similarity">
    <text evidence="4">Belongs to the intradiol ring-cleavage dioxygenase family.</text>
</comment>
<dbReference type="InterPro" id="IPR012801">
    <property type="entry name" value="Cchol_dOase_prob"/>
</dbReference>
<organism evidence="12 13">
    <name type="scientific">Xanthobacter autotrophicus (strain ATCC BAA-1158 / Py2)</name>
    <dbReference type="NCBI Taxonomy" id="78245"/>
    <lineage>
        <taxon>Bacteria</taxon>
        <taxon>Pseudomonadati</taxon>
        <taxon>Pseudomonadota</taxon>
        <taxon>Alphaproteobacteria</taxon>
        <taxon>Hyphomicrobiales</taxon>
        <taxon>Xanthobacteraceae</taxon>
        <taxon>Xanthobacter</taxon>
    </lineage>
</organism>
<dbReference type="GO" id="GO:0019614">
    <property type="term" value="P:catechol-containing compound catabolic process"/>
    <property type="evidence" value="ECO:0007669"/>
    <property type="project" value="InterPro"/>
</dbReference>
<dbReference type="Pfam" id="PF04444">
    <property type="entry name" value="Dioxygenase_N"/>
    <property type="match status" value="1"/>
</dbReference>
<sequence length="308" mass="33196">MSKSIMNPALINQLADRAAGLDVAGGNARLKEIVRRLTRDLMVAIDDLDISMDEFWAGVAYVTAAGQSNELGLIVPGIAVEHYLDLRLDEAERLAGLANGTQRTIEGPLYVAGAPLSKGSARLDDGSDDGEVLFVQGRVTGIDGKPVEGAIVDVWHANTMGNYSHFDPTQPAFNLRRRIETLADGTYSFRTIMPAGYGCPPGSASRQLMEGLGRHAERPAHVHFFVTAPGYRKLTTQINIEGDQYLHTDFAFGTREGLIPAVRRVSDAAEIHARGLNKPFAVIDFDFSIAPEAQGVVGTEVSRPRAAA</sequence>
<dbReference type="EMBL" id="CP000781">
    <property type="protein sequence ID" value="ABS66382.1"/>
    <property type="molecule type" value="Genomic_DNA"/>
</dbReference>
<evidence type="ECO:0000256" key="10">
    <source>
        <dbReference type="ARBA" id="ARBA00023004"/>
    </source>
</evidence>
<dbReference type="UniPathway" id="UPA00157">
    <property type="reaction ID" value="UER00258"/>
</dbReference>
<dbReference type="EC" id="1.13.11.1" evidence="5"/>
<feature type="domain" description="Intradiol ring-cleavage dioxygenases" evidence="11">
    <location>
        <begin position="135"/>
        <end position="163"/>
    </location>
</feature>
<evidence type="ECO:0000256" key="4">
    <source>
        <dbReference type="ARBA" id="ARBA00007825"/>
    </source>
</evidence>
<dbReference type="KEGG" id="xau:Xaut_1133"/>
<gene>
    <name evidence="12" type="ordered locus">Xaut_1133</name>
</gene>
<evidence type="ECO:0000256" key="9">
    <source>
        <dbReference type="ARBA" id="ARBA00023002"/>
    </source>
</evidence>
<dbReference type="SUPFAM" id="SSF49482">
    <property type="entry name" value="Aromatic compound dioxygenase"/>
    <property type="match status" value="1"/>
</dbReference>
<dbReference type="InterPro" id="IPR000627">
    <property type="entry name" value="Intradiol_dOase_C"/>
</dbReference>
<dbReference type="Pfam" id="PF00775">
    <property type="entry name" value="Dioxygenase_C"/>
    <property type="match status" value="1"/>
</dbReference>
<keyword evidence="10" id="KW-0408">Iron</keyword>
<protein>
    <recommendedName>
        <fullName evidence="5">catechol 1,2-dioxygenase</fullName>
        <ecNumber evidence="5">1.13.11.1</ecNumber>
    </recommendedName>
</protein>
<reference evidence="12 13" key="1">
    <citation type="submission" date="2007-07" db="EMBL/GenBank/DDBJ databases">
        <title>Complete sequence of chromosome of Xanthobacter autotrophicus Py2.</title>
        <authorList>
            <consortium name="US DOE Joint Genome Institute"/>
            <person name="Copeland A."/>
            <person name="Lucas S."/>
            <person name="Lapidus A."/>
            <person name="Barry K."/>
            <person name="Glavina del Rio T."/>
            <person name="Hammon N."/>
            <person name="Israni S."/>
            <person name="Dalin E."/>
            <person name="Tice H."/>
            <person name="Pitluck S."/>
            <person name="Sims D."/>
            <person name="Brettin T."/>
            <person name="Bruce D."/>
            <person name="Detter J.C."/>
            <person name="Han C."/>
            <person name="Tapia R."/>
            <person name="Brainard J."/>
            <person name="Schmutz J."/>
            <person name="Larimer F."/>
            <person name="Land M."/>
            <person name="Hauser L."/>
            <person name="Kyrpides N."/>
            <person name="Kim E."/>
            <person name="Ensigns S.A."/>
            <person name="Richardson P."/>
        </authorList>
    </citation>
    <scope>NUCLEOTIDE SEQUENCE [LARGE SCALE GENOMIC DNA]</scope>
    <source>
        <strain evidence="13">ATCC BAA-1158 / Py2</strain>
    </source>
</reference>